<dbReference type="InterPro" id="IPR016181">
    <property type="entry name" value="Acyl_CoA_acyltransferase"/>
</dbReference>
<organism evidence="2 3">
    <name type="scientific">Cohnella candidum</name>
    <dbReference type="NCBI Taxonomy" id="2674991"/>
    <lineage>
        <taxon>Bacteria</taxon>
        <taxon>Bacillati</taxon>
        <taxon>Bacillota</taxon>
        <taxon>Bacilli</taxon>
        <taxon>Bacillales</taxon>
        <taxon>Paenibacillaceae</taxon>
        <taxon>Cohnella</taxon>
    </lineage>
</organism>
<dbReference type="Pfam" id="PF00583">
    <property type="entry name" value="Acetyltransf_1"/>
    <property type="match status" value="1"/>
</dbReference>
<dbReference type="Gene3D" id="3.40.630.30">
    <property type="match status" value="1"/>
</dbReference>
<keyword evidence="3" id="KW-1185">Reference proteome</keyword>
<dbReference type="PROSITE" id="PS51186">
    <property type="entry name" value="GNAT"/>
    <property type="match status" value="1"/>
</dbReference>
<dbReference type="RefSeq" id="WP_123040210.1">
    <property type="nucleotide sequence ID" value="NZ_CP033433.1"/>
</dbReference>
<keyword evidence="2" id="KW-0808">Transferase</keyword>
<dbReference type="AlphaFoldDB" id="A0A3G3JV82"/>
<dbReference type="CDD" id="cd04301">
    <property type="entry name" value="NAT_SF"/>
    <property type="match status" value="1"/>
</dbReference>
<protein>
    <submittedName>
        <fullName evidence="2">GNAT family N-acetyltransferase</fullName>
    </submittedName>
</protein>
<gene>
    <name evidence="2" type="ORF">EAV92_05955</name>
</gene>
<name>A0A3G3JV82_9BACL</name>
<dbReference type="KEGG" id="coh:EAV92_05955"/>
<dbReference type="EMBL" id="CP033433">
    <property type="protein sequence ID" value="AYQ72150.1"/>
    <property type="molecule type" value="Genomic_DNA"/>
</dbReference>
<dbReference type="InterPro" id="IPR000182">
    <property type="entry name" value="GNAT_dom"/>
</dbReference>
<proteinExistence type="predicted"/>
<sequence length="183" mass="21141">MAFHTYDGLDSPYGRQAMELYDEAFPREGRKPDHIIAGMFAKKLSRLHVEVDGGEVSAMAIDGLLPESDWLVIDYLAVRKGKRGQGIGRTFVRELESWARSGERKLAGLLLEAEADPGQENVDRVRFWESCGFIATEYVHHYIWVPETYRAMYLPFDPDFQPSDRGESLFRHIERFHKKAFTR</sequence>
<reference evidence="2 3" key="1">
    <citation type="submission" date="2018-10" db="EMBL/GenBank/DDBJ databases">
        <title>Genome Sequence of Cohnella sp.</title>
        <authorList>
            <person name="Srinivasan S."/>
            <person name="Kim M.K."/>
        </authorList>
    </citation>
    <scope>NUCLEOTIDE SEQUENCE [LARGE SCALE GENOMIC DNA]</scope>
    <source>
        <strain evidence="2 3">18JY8-7</strain>
    </source>
</reference>
<evidence type="ECO:0000313" key="3">
    <source>
        <dbReference type="Proteomes" id="UP000269097"/>
    </source>
</evidence>
<evidence type="ECO:0000259" key="1">
    <source>
        <dbReference type="PROSITE" id="PS51186"/>
    </source>
</evidence>
<dbReference type="GO" id="GO:0016747">
    <property type="term" value="F:acyltransferase activity, transferring groups other than amino-acyl groups"/>
    <property type="evidence" value="ECO:0007669"/>
    <property type="project" value="InterPro"/>
</dbReference>
<feature type="domain" description="N-acetyltransferase" evidence="1">
    <location>
        <begin position="1"/>
        <end position="155"/>
    </location>
</feature>
<dbReference type="Proteomes" id="UP000269097">
    <property type="component" value="Chromosome"/>
</dbReference>
<dbReference type="SUPFAM" id="SSF55729">
    <property type="entry name" value="Acyl-CoA N-acyltransferases (Nat)"/>
    <property type="match status" value="1"/>
</dbReference>
<accession>A0A3G3JV82</accession>
<evidence type="ECO:0000313" key="2">
    <source>
        <dbReference type="EMBL" id="AYQ72150.1"/>
    </source>
</evidence>